<dbReference type="PANTHER" id="PTHR11586:SF33">
    <property type="entry name" value="AMINOACYL TRNA SYNTHASE COMPLEX-INTERACTING MULTIFUNCTIONAL PROTEIN 1"/>
    <property type="match status" value="1"/>
</dbReference>
<evidence type="ECO:0000256" key="1">
    <source>
        <dbReference type="ARBA" id="ARBA00022555"/>
    </source>
</evidence>
<dbReference type="InterPro" id="IPR002547">
    <property type="entry name" value="tRNA-bd_dom"/>
</dbReference>
<dbReference type="Pfam" id="PF01588">
    <property type="entry name" value="tRNA_bind"/>
    <property type="match status" value="1"/>
</dbReference>
<dbReference type="Gene3D" id="2.40.50.140">
    <property type="entry name" value="Nucleic acid-binding proteins"/>
    <property type="match status" value="1"/>
</dbReference>
<dbReference type="STRING" id="1330018.A0A167H6Z3"/>
<dbReference type="Proteomes" id="UP000076738">
    <property type="component" value="Unassembled WGS sequence"/>
</dbReference>
<keyword evidence="2 3" id="KW-0694">RNA-binding</keyword>
<name>A0A167H6Z3_CALVF</name>
<evidence type="ECO:0000256" key="3">
    <source>
        <dbReference type="PROSITE-ProRule" id="PRU00209"/>
    </source>
</evidence>
<protein>
    <submittedName>
        <fullName evidence="6">Nucleic acid-binding protein</fullName>
    </submittedName>
</protein>
<dbReference type="OrthoDB" id="19141at2759"/>
<dbReference type="PROSITE" id="PS50886">
    <property type="entry name" value="TRBD"/>
    <property type="match status" value="1"/>
</dbReference>
<evidence type="ECO:0000313" key="7">
    <source>
        <dbReference type="Proteomes" id="UP000076738"/>
    </source>
</evidence>
<dbReference type="GO" id="GO:0000049">
    <property type="term" value="F:tRNA binding"/>
    <property type="evidence" value="ECO:0007669"/>
    <property type="project" value="UniProtKB-UniRule"/>
</dbReference>
<proteinExistence type="predicted"/>
<evidence type="ECO:0000259" key="5">
    <source>
        <dbReference type="PROSITE" id="PS50886"/>
    </source>
</evidence>
<dbReference type="GO" id="GO:0017102">
    <property type="term" value="C:methionyl glutamyl tRNA synthetase complex"/>
    <property type="evidence" value="ECO:0007669"/>
    <property type="project" value="TreeGrafter"/>
</dbReference>
<dbReference type="EMBL" id="KV417325">
    <property type="protein sequence ID" value="KZO91305.1"/>
    <property type="molecule type" value="Genomic_DNA"/>
</dbReference>
<keyword evidence="7" id="KW-1185">Reference proteome</keyword>
<feature type="compositionally biased region" description="Low complexity" evidence="4">
    <location>
        <begin position="9"/>
        <end position="33"/>
    </location>
</feature>
<sequence>KKEKKNAKEGAALGRGRGGKPAPAAAEDSEPAPSMIDLPLGHILSVERYPDGSSLYVKQIDVGKPETRTVCSGLVHYIPIEELQDRDVMVVPVTMRGVKSYVMLLCTSAKEGKDAGIELVNAPPGSKPGERIFKRDKFESAQSLPELNPKKNIFETVQPRFTTLDTLEEAWMDPAMDSANRTRTKDGCARRPSLRARRCHREKRVMQFCLRICALDDATVFGCTGNTATRHTVPPSAICVSPLGAFSGQGRMLPSCCEA</sequence>
<dbReference type="PANTHER" id="PTHR11586">
    <property type="entry name" value="TRNA-AMINOACYLATION COFACTOR ARC1 FAMILY MEMBER"/>
    <property type="match status" value="1"/>
</dbReference>
<feature type="non-terminal residue" evidence="6">
    <location>
        <position position="1"/>
    </location>
</feature>
<evidence type="ECO:0000256" key="4">
    <source>
        <dbReference type="SAM" id="MobiDB-lite"/>
    </source>
</evidence>
<feature type="domain" description="TRNA-binding" evidence="5">
    <location>
        <begin position="32"/>
        <end position="133"/>
    </location>
</feature>
<dbReference type="AlphaFoldDB" id="A0A167H6Z3"/>
<evidence type="ECO:0000313" key="6">
    <source>
        <dbReference type="EMBL" id="KZO91305.1"/>
    </source>
</evidence>
<gene>
    <name evidence="6" type="ORF">CALVIDRAFT_489258</name>
</gene>
<feature type="region of interest" description="Disordered" evidence="4">
    <location>
        <begin position="1"/>
        <end position="33"/>
    </location>
</feature>
<dbReference type="InterPro" id="IPR012340">
    <property type="entry name" value="NA-bd_OB-fold"/>
</dbReference>
<evidence type="ECO:0000256" key="2">
    <source>
        <dbReference type="ARBA" id="ARBA00022884"/>
    </source>
</evidence>
<organism evidence="6 7">
    <name type="scientific">Calocera viscosa (strain TUFC12733)</name>
    <dbReference type="NCBI Taxonomy" id="1330018"/>
    <lineage>
        <taxon>Eukaryota</taxon>
        <taxon>Fungi</taxon>
        <taxon>Dikarya</taxon>
        <taxon>Basidiomycota</taxon>
        <taxon>Agaricomycotina</taxon>
        <taxon>Dacrymycetes</taxon>
        <taxon>Dacrymycetales</taxon>
        <taxon>Dacrymycetaceae</taxon>
        <taxon>Calocera</taxon>
    </lineage>
</organism>
<reference evidence="6 7" key="1">
    <citation type="journal article" date="2016" name="Mol. Biol. Evol.">
        <title>Comparative Genomics of Early-Diverging Mushroom-Forming Fungi Provides Insights into the Origins of Lignocellulose Decay Capabilities.</title>
        <authorList>
            <person name="Nagy L.G."/>
            <person name="Riley R."/>
            <person name="Tritt A."/>
            <person name="Adam C."/>
            <person name="Daum C."/>
            <person name="Floudas D."/>
            <person name="Sun H."/>
            <person name="Yadav J.S."/>
            <person name="Pangilinan J."/>
            <person name="Larsson K.H."/>
            <person name="Matsuura K."/>
            <person name="Barry K."/>
            <person name="Labutti K."/>
            <person name="Kuo R."/>
            <person name="Ohm R.A."/>
            <person name="Bhattacharya S.S."/>
            <person name="Shirouzu T."/>
            <person name="Yoshinaga Y."/>
            <person name="Martin F.M."/>
            <person name="Grigoriev I.V."/>
            <person name="Hibbett D.S."/>
        </authorList>
    </citation>
    <scope>NUCLEOTIDE SEQUENCE [LARGE SCALE GENOMIC DNA]</scope>
    <source>
        <strain evidence="6 7">TUFC12733</strain>
    </source>
</reference>
<accession>A0A167H6Z3</accession>
<dbReference type="SUPFAM" id="SSF50249">
    <property type="entry name" value="Nucleic acid-binding proteins"/>
    <property type="match status" value="1"/>
</dbReference>
<keyword evidence="1 3" id="KW-0820">tRNA-binding</keyword>
<dbReference type="InterPro" id="IPR051270">
    <property type="entry name" value="Tyrosine-tRNA_ligase_regulator"/>
</dbReference>